<name>A0ABW1AWC7_9RHOO</name>
<comment type="caution">
    <text evidence="2">The sequence shown here is derived from an EMBL/GenBank/DDBJ whole genome shotgun (WGS) entry which is preliminary data.</text>
</comment>
<dbReference type="RefSeq" id="WP_096449481.1">
    <property type="nucleotide sequence ID" value="NZ_JBHSOG010000097.1"/>
</dbReference>
<feature type="compositionally biased region" description="Low complexity" evidence="1">
    <location>
        <begin position="60"/>
        <end position="92"/>
    </location>
</feature>
<accession>A0ABW1AWC7</accession>
<organism evidence="2 3">
    <name type="scientific">Thauera sinica</name>
    <dbReference type="NCBI Taxonomy" id="2665146"/>
    <lineage>
        <taxon>Bacteria</taxon>
        <taxon>Pseudomonadati</taxon>
        <taxon>Pseudomonadota</taxon>
        <taxon>Betaproteobacteria</taxon>
        <taxon>Rhodocyclales</taxon>
        <taxon>Zoogloeaceae</taxon>
        <taxon>Thauera</taxon>
    </lineage>
</organism>
<proteinExistence type="predicted"/>
<dbReference type="Proteomes" id="UP001595974">
    <property type="component" value="Unassembled WGS sequence"/>
</dbReference>
<feature type="region of interest" description="Disordered" evidence="1">
    <location>
        <begin position="56"/>
        <end position="124"/>
    </location>
</feature>
<evidence type="ECO:0000256" key="1">
    <source>
        <dbReference type="SAM" id="MobiDB-lite"/>
    </source>
</evidence>
<dbReference type="EMBL" id="JBHSOG010000097">
    <property type="protein sequence ID" value="MFC5771617.1"/>
    <property type="molecule type" value="Genomic_DNA"/>
</dbReference>
<evidence type="ECO:0000313" key="2">
    <source>
        <dbReference type="EMBL" id="MFC5771617.1"/>
    </source>
</evidence>
<reference evidence="3" key="1">
    <citation type="journal article" date="2019" name="Int. J. Syst. Evol. Microbiol.">
        <title>The Global Catalogue of Microorganisms (GCM) 10K type strain sequencing project: providing services to taxonomists for standard genome sequencing and annotation.</title>
        <authorList>
            <consortium name="The Broad Institute Genomics Platform"/>
            <consortium name="The Broad Institute Genome Sequencing Center for Infectious Disease"/>
            <person name="Wu L."/>
            <person name="Ma J."/>
        </authorList>
    </citation>
    <scope>NUCLEOTIDE SEQUENCE [LARGE SCALE GENOMIC DNA]</scope>
    <source>
        <strain evidence="3">SHR3</strain>
    </source>
</reference>
<keyword evidence="3" id="KW-1185">Reference proteome</keyword>
<protein>
    <submittedName>
        <fullName evidence="2">Uncharacterized protein</fullName>
    </submittedName>
</protein>
<feature type="compositionally biased region" description="Low complexity" evidence="1">
    <location>
        <begin position="103"/>
        <end position="116"/>
    </location>
</feature>
<gene>
    <name evidence="2" type="ORF">ACFPTN_19750</name>
</gene>
<evidence type="ECO:0000313" key="3">
    <source>
        <dbReference type="Proteomes" id="UP001595974"/>
    </source>
</evidence>
<feature type="compositionally biased region" description="Basic residues" evidence="1">
    <location>
        <begin position="93"/>
        <end position="102"/>
    </location>
</feature>
<sequence length="124" mass="12494">MFPLLPFAAGVLAGAVALRLMKADKAKAGLEKAQDRLRDATVSSLEAIEQASARARQRLAGAAAEAAEPGAAEPEAPAAKADAAEDTPAAKAPARRAPRKAAPRAPKAAAKPAARPAGDEPAQE</sequence>